<evidence type="ECO:0000313" key="24">
    <source>
        <dbReference type="EMBL" id="MDQ0147521.1"/>
    </source>
</evidence>
<keyword evidence="25" id="KW-1185">Reference proteome</keyword>
<evidence type="ECO:0000256" key="3">
    <source>
        <dbReference type="ARBA" id="ARBA00011245"/>
    </source>
</evidence>
<dbReference type="SUPFAM" id="SSF55811">
    <property type="entry name" value="Nudix"/>
    <property type="match status" value="1"/>
</dbReference>
<dbReference type="PANTHER" id="PTHR43758:SF2">
    <property type="entry name" value="OXIDIZED PURINE NUCLEOSIDE TRIPHOSPHATE HYDROLASE"/>
    <property type="match status" value="1"/>
</dbReference>
<organism evidence="24 25">
    <name type="scientific">Pseudarthrobacter niigatensis</name>
    <dbReference type="NCBI Taxonomy" id="369935"/>
    <lineage>
        <taxon>Bacteria</taxon>
        <taxon>Bacillati</taxon>
        <taxon>Actinomycetota</taxon>
        <taxon>Actinomycetes</taxon>
        <taxon>Micrococcales</taxon>
        <taxon>Micrococcaceae</taxon>
        <taxon>Pseudarthrobacter</taxon>
    </lineage>
</organism>
<evidence type="ECO:0000256" key="8">
    <source>
        <dbReference type="ARBA" id="ARBA00024459"/>
    </source>
</evidence>
<dbReference type="GO" id="GO:0005737">
    <property type="term" value="C:cytoplasm"/>
    <property type="evidence" value="ECO:0007669"/>
    <property type="project" value="TreeGrafter"/>
</dbReference>
<evidence type="ECO:0000256" key="22">
    <source>
        <dbReference type="SAM" id="MobiDB-lite"/>
    </source>
</evidence>
<gene>
    <name evidence="24" type="ORF">J2T23_003438</name>
</gene>
<evidence type="ECO:0000256" key="10">
    <source>
        <dbReference type="ARBA" id="ARBA00024596"/>
    </source>
</evidence>
<comment type="caution">
    <text evidence="24">The sequence shown here is derived from an EMBL/GenBank/DDBJ whole genome shotgun (WGS) entry which is preliminary data.</text>
</comment>
<dbReference type="PROSITE" id="PS51462">
    <property type="entry name" value="NUDIX"/>
    <property type="match status" value="1"/>
</dbReference>
<dbReference type="InterPro" id="IPR015797">
    <property type="entry name" value="NUDIX_hydrolase-like_dom_sf"/>
</dbReference>
<dbReference type="GO" id="GO:0008828">
    <property type="term" value="F:dATP diphosphatase activity"/>
    <property type="evidence" value="ECO:0007669"/>
    <property type="project" value="UniProtKB-EC"/>
</dbReference>
<evidence type="ECO:0000256" key="7">
    <source>
        <dbReference type="ARBA" id="ARBA00024448"/>
    </source>
</evidence>
<evidence type="ECO:0000259" key="23">
    <source>
        <dbReference type="PROSITE" id="PS51462"/>
    </source>
</evidence>
<dbReference type="InterPro" id="IPR003563">
    <property type="entry name" value="8ODP"/>
</dbReference>
<protein>
    <recommendedName>
        <fullName evidence="12">Oxidized purine nucleoside triphosphate hydrolase</fullName>
        <ecNumber evidence="11">3.6.1.56</ecNumber>
    </recommendedName>
    <alternativeName>
        <fullName evidence="16">2-hydroxy-dATP diphosphatase</fullName>
    </alternativeName>
    <alternativeName>
        <fullName evidence="15">7,8-dihydro-8-oxoguanine triphosphatase</fullName>
    </alternativeName>
    <alternativeName>
        <fullName evidence="14">8-oxo-dGTPase</fullName>
    </alternativeName>
    <alternativeName>
        <fullName evidence="17">Methylated purine nucleoside triphosphate hydrolase</fullName>
    </alternativeName>
    <alternativeName>
        <fullName evidence="13">Nucleoside diphosphate-linked moiety X motif 1</fullName>
    </alternativeName>
</protein>
<evidence type="ECO:0000256" key="14">
    <source>
        <dbReference type="ARBA" id="ARBA00030634"/>
    </source>
</evidence>
<dbReference type="InterPro" id="IPR020084">
    <property type="entry name" value="NUDIX_hydrolase_CS"/>
</dbReference>
<comment type="catalytic activity">
    <reaction evidence="20">
        <text>N(6)-methyl-dATP + H2O = N(6)-methyl-dAMP + diphosphate + H(+)</text>
        <dbReference type="Rhea" id="RHEA:67604"/>
        <dbReference type="ChEBI" id="CHEBI:15377"/>
        <dbReference type="ChEBI" id="CHEBI:15378"/>
        <dbReference type="ChEBI" id="CHEBI:33019"/>
        <dbReference type="ChEBI" id="CHEBI:169976"/>
        <dbReference type="ChEBI" id="CHEBI:172872"/>
    </reaction>
    <physiologicalReaction direction="left-to-right" evidence="20">
        <dbReference type="Rhea" id="RHEA:67605"/>
    </physiologicalReaction>
</comment>
<reference evidence="24 25" key="1">
    <citation type="submission" date="2023-07" db="EMBL/GenBank/DDBJ databases">
        <title>Sorghum-associated microbial communities from plants grown in Nebraska, USA.</title>
        <authorList>
            <person name="Schachtman D."/>
        </authorList>
    </citation>
    <scope>NUCLEOTIDE SEQUENCE [LARGE SCALE GENOMIC DNA]</scope>
    <source>
        <strain evidence="24 25">DS1001</strain>
    </source>
</reference>
<comment type="catalytic activity">
    <reaction evidence="19">
        <text>O(6)-methyl-dGTP + H2O = O(6)-methyl-dGMP + diphosphate + H(+)</text>
        <dbReference type="Rhea" id="RHEA:67600"/>
        <dbReference type="ChEBI" id="CHEBI:15377"/>
        <dbReference type="ChEBI" id="CHEBI:15378"/>
        <dbReference type="ChEBI" id="CHEBI:33019"/>
        <dbReference type="ChEBI" id="CHEBI:169974"/>
        <dbReference type="ChEBI" id="CHEBI:169975"/>
    </reaction>
    <physiologicalReaction direction="left-to-right" evidence="19">
        <dbReference type="Rhea" id="RHEA:67601"/>
    </physiologicalReaction>
</comment>
<dbReference type="EC" id="3.6.1.56" evidence="11"/>
<accession>A0AAJ1SUS0</accession>
<sequence length="190" mass="20525">MTAAAVTLCFLLRDGENGSEVLLGLKQTGFGKGKIVGIGGHVEPGESHAQAVVREVLEETGVVLRQEDLRDAGSVHFVFPSRPEWDMETSLFTARTWEGEPEPSDEILPGWFRVDTLPVDRMWQDADHWLPVVLEGRKVNVVVTMATDNESVASSRSLLGQAGRPLDSETADGGAGTKVPAPPSGVPRQR</sequence>
<comment type="subunit">
    <text evidence="3">Monomer.</text>
</comment>
<evidence type="ECO:0000256" key="16">
    <source>
        <dbReference type="ARBA" id="ARBA00031927"/>
    </source>
</evidence>
<evidence type="ECO:0000256" key="17">
    <source>
        <dbReference type="ARBA" id="ARBA00032071"/>
    </source>
</evidence>
<dbReference type="AlphaFoldDB" id="A0AAJ1SUS0"/>
<keyword evidence="6" id="KW-0460">Magnesium</keyword>
<dbReference type="CDD" id="cd03427">
    <property type="entry name" value="NUDIX_MTH1_Nudt1"/>
    <property type="match status" value="1"/>
</dbReference>
<dbReference type="Proteomes" id="UP001239267">
    <property type="component" value="Unassembled WGS sequence"/>
</dbReference>
<comment type="catalytic activity">
    <reaction evidence="8">
        <text>2-oxo-dATP + H2O = 2-oxo-dAMP + diphosphate + H(+)</text>
        <dbReference type="Rhea" id="RHEA:31583"/>
        <dbReference type="ChEBI" id="CHEBI:15377"/>
        <dbReference type="ChEBI" id="CHEBI:15378"/>
        <dbReference type="ChEBI" id="CHEBI:33019"/>
        <dbReference type="ChEBI" id="CHEBI:63212"/>
        <dbReference type="ChEBI" id="CHEBI:77897"/>
        <dbReference type="EC" id="3.6.1.56"/>
    </reaction>
    <physiologicalReaction direction="left-to-right" evidence="8">
        <dbReference type="Rhea" id="RHEA:31584"/>
    </physiologicalReaction>
</comment>
<comment type="function">
    <text evidence="21">Oxidized purine nucleoside triphosphate hydrolase which is a prominent sanitizer of the oxidized nucleotide pool. Catalyzes the hydrolysis of 2-oxo-dATP (2-hydroxy-dATP) into 2-oxo-dAMP. Also has a significant hydrolase activity toward 2-oxo-ATP, 8-oxo-dGTP and 8-oxo-dATP. Through the hydrolysis of oxidized purine nucleoside triphosphates, prevents their incorporation into DNA and the subsequent transversions A:T to C:G and G:C to T:A. Also catalyzes the hydrolysis of methylated purine nucleoside triphosphate preventing their integration into DNA. Through this antimutagenic activity protects cells from oxidative stress.</text>
</comment>
<evidence type="ECO:0000256" key="4">
    <source>
        <dbReference type="ARBA" id="ARBA00022723"/>
    </source>
</evidence>
<keyword evidence="4" id="KW-0479">Metal-binding</keyword>
<dbReference type="PROSITE" id="PS00893">
    <property type="entry name" value="NUDIX_BOX"/>
    <property type="match status" value="1"/>
</dbReference>
<dbReference type="GO" id="GO:0008413">
    <property type="term" value="F:8-oxo-7,8-dihydroguanosine triphosphate pyrophosphatase activity"/>
    <property type="evidence" value="ECO:0007669"/>
    <property type="project" value="InterPro"/>
</dbReference>
<feature type="domain" description="Nudix hydrolase" evidence="23">
    <location>
        <begin position="2"/>
        <end position="138"/>
    </location>
</feature>
<dbReference type="InterPro" id="IPR000086">
    <property type="entry name" value="NUDIX_hydrolase_dom"/>
</dbReference>
<comment type="cofactor">
    <cofactor evidence="1">
        <name>Mg(2+)</name>
        <dbReference type="ChEBI" id="CHEBI:18420"/>
    </cofactor>
</comment>
<dbReference type="EMBL" id="JAUSTB010000014">
    <property type="protein sequence ID" value="MDQ0147521.1"/>
    <property type="molecule type" value="Genomic_DNA"/>
</dbReference>
<evidence type="ECO:0000256" key="6">
    <source>
        <dbReference type="ARBA" id="ARBA00022842"/>
    </source>
</evidence>
<evidence type="ECO:0000256" key="19">
    <source>
        <dbReference type="ARBA" id="ARBA00048894"/>
    </source>
</evidence>
<dbReference type="PRINTS" id="PR01403">
    <property type="entry name" value="8OXTPHPHTASE"/>
</dbReference>
<feature type="region of interest" description="Disordered" evidence="22">
    <location>
        <begin position="152"/>
        <end position="190"/>
    </location>
</feature>
<dbReference type="Gene3D" id="3.90.79.10">
    <property type="entry name" value="Nucleoside Triphosphate Pyrophosphohydrolase"/>
    <property type="match status" value="1"/>
</dbReference>
<evidence type="ECO:0000256" key="1">
    <source>
        <dbReference type="ARBA" id="ARBA00001946"/>
    </source>
</evidence>
<evidence type="ECO:0000256" key="12">
    <source>
        <dbReference type="ARBA" id="ARBA00026218"/>
    </source>
</evidence>
<comment type="catalytic activity">
    <reaction evidence="18">
        <text>N(6)-methyl-ATP + H2O = N(6)-methyl-AMP + diphosphate + H(+)</text>
        <dbReference type="Rhea" id="RHEA:67608"/>
        <dbReference type="ChEBI" id="CHEBI:15377"/>
        <dbReference type="ChEBI" id="CHEBI:15378"/>
        <dbReference type="ChEBI" id="CHEBI:33019"/>
        <dbReference type="ChEBI" id="CHEBI:144842"/>
        <dbReference type="ChEBI" id="CHEBI:172873"/>
    </reaction>
    <physiologicalReaction direction="left-to-right" evidence="18">
        <dbReference type="Rhea" id="RHEA:67609"/>
    </physiologicalReaction>
</comment>
<dbReference type="GO" id="GO:0042262">
    <property type="term" value="P:DNA protection"/>
    <property type="evidence" value="ECO:0007669"/>
    <property type="project" value="InterPro"/>
</dbReference>
<evidence type="ECO:0000256" key="11">
    <source>
        <dbReference type="ARBA" id="ARBA00026103"/>
    </source>
</evidence>
<evidence type="ECO:0000313" key="25">
    <source>
        <dbReference type="Proteomes" id="UP001239267"/>
    </source>
</evidence>
<dbReference type="GO" id="GO:0046872">
    <property type="term" value="F:metal ion binding"/>
    <property type="evidence" value="ECO:0007669"/>
    <property type="project" value="UniProtKB-KW"/>
</dbReference>
<comment type="similarity">
    <text evidence="2">Belongs to the Nudix hydrolase family.</text>
</comment>
<comment type="catalytic activity">
    <reaction evidence="10">
        <text>2-oxo-ATP + H2O = 2-oxo-AMP + diphosphate + H(+)</text>
        <dbReference type="Rhea" id="RHEA:67392"/>
        <dbReference type="ChEBI" id="CHEBI:15377"/>
        <dbReference type="ChEBI" id="CHEBI:15378"/>
        <dbReference type="ChEBI" id="CHEBI:33019"/>
        <dbReference type="ChEBI" id="CHEBI:71395"/>
        <dbReference type="ChEBI" id="CHEBI:172878"/>
    </reaction>
    <physiologicalReaction direction="left-to-right" evidence="10">
        <dbReference type="Rhea" id="RHEA:67393"/>
    </physiologicalReaction>
</comment>
<evidence type="ECO:0000256" key="18">
    <source>
        <dbReference type="ARBA" id="ARBA00048002"/>
    </source>
</evidence>
<evidence type="ECO:0000256" key="2">
    <source>
        <dbReference type="ARBA" id="ARBA00005582"/>
    </source>
</evidence>
<evidence type="ECO:0000256" key="21">
    <source>
        <dbReference type="ARBA" id="ARBA00053094"/>
    </source>
</evidence>
<evidence type="ECO:0000256" key="20">
    <source>
        <dbReference type="ARBA" id="ARBA00049032"/>
    </source>
</evidence>
<dbReference type="PANTHER" id="PTHR43758">
    <property type="entry name" value="7,8-DIHYDRO-8-OXOGUANINE TRIPHOSPHATASE"/>
    <property type="match status" value="1"/>
</dbReference>
<feature type="compositionally biased region" description="Pro residues" evidence="22">
    <location>
        <begin position="180"/>
        <end position="190"/>
    </location>
</feature>
<evidence type="ECO:0000256" key="13">
    <source>
        <dbReference type="ARBA" id="ARBA00029673"/>
    </source>
</evidence>
<proteinExistence type="inferred from homology"/>
<evidence type="ECO:0000256" key="15">
    <source>
        <dbReference type="ARBA" id="ARBA00030682"/>
    </source>
</evidence>
<comment type="catalytic activity">
    <reaction evidence="7">
        <text>8-oxo-dATP + H2O = 8-oxo-dAMP + diphosphate + H(+)</text>
        <dbReference type="Rhea" id="RHEA:65396"/>
        <dbReference type="ChEBI" id="CHEBI:15377"/>
        <dbReference type="ChEBI" id="CHEBI:15378"/>
        <dbReference type="ChEBI" id="CHEBI:33019"/>
        <dbReference type="ChEBI" id="CHEBI:71361"/>
        <dbReference type="ChEBI" id="CHEBI:172871"/>
    </reaction>
    <physiologicalReaction direction="left-to-right" evidence="7">
        <dbReference type="Rhea" id="RHEA:65397"/>
    </physiologicalReaction>
</comment>
<keyword evidence="5 24" id="KW-0378">Hydrolase</keyword>
<name>A0AAJ1SUS0_9MICC</name>
<dbReference type="Pfam" id="PF00293">
    <property type="entry name" value="NUDIX"/>
    <property type="match status" value="1"/>
</dbReference>
<comment type="catalytic activity">
    <reaction evidence="9">
        <text>8-oxo-dGTP + H2O = 8-oxo-dGMP + diphosphate + H(+)</text>
        <dbReference type="Rhea" id="RHEA:31575"/>
        <dbReference type="ChEBI" id="CHEBI:15377"/>
        <dbReference type="ChEBI" id="CHEBI:15378"/>
        <dbReference type="ChEBI" id="CHEBI:33019"/>
        <dbReference type="ChEBI" id="CHEBI:63224"/>
        <dbReference type="ChEBI" id="CHEBI:77896"/>
    </reaction>
    <physiologicalReaction direction="left-to-right" evidence="9">
        <dbReference type="Rhea" id="RHEA:31576"/>
    </physiologicalReaction>
</comment>
<evidence type="ECO:0000256" key="5">
    <source>
        <dbReference type="ARBA" id="ARBA00022801"/>
    </source>
</evidence>
<evidence type="ECO:0000256" key="9">
    <source>
        <dbReference type="ARBA" id="ARBA00024486"/>
    </source>
</evidence>